<dbReference type="SUPFAM" id="SSF109709">
    <property type="entry name" value="KorB DNA-binding domain-like"/>
    <property type="match status" value="1"/>
</dbReference>
<evidence type="ECO:0000313" key="5">
    <source>
        <dbReference type="EMBL" id="MBB5932603.1"/>
    </source>
</evidence>
<dbReference type="InterPro" id="IPR041468">
    <property type="entry name" value="HTH_ParB/Spo0J"/>
</dbReference>
<dbReference type="PANTHER" id="PTHR33375">
    <property type="entry name" value="CHROMOSOME-PARTITIONING PROTEIN PARB-RELATED"/>
    <property type="match status" value="1"/>
</dbReference>
<keyword evidence="6" id="KW-1185">Reference proteome</keyword>
<dbReference type="Pfam" id="PF17762">
    <property type="entry name" value="HTH_ParB"/>
    <property type="match status" value="1"/>
</dbReference>
<dbReference type="Proteomes" id="UP000585836">
    <property type="component" value="Unassembled WGS sequence"/>
</dbReference>
<dbReference type="EMBL" id="JACHJK010000028">
    <property type="protein sequence ID" value="MBB5932603.1"/>
    <property type="molecule type" value="Genomic_DNA"/>
</dbReference>
<protein>
    <submittedName>
        <fullName evidence="5">ParB family chromosome partitioning protein</fullName>
    </submittedName>
</protein>
<gene>
    <name evidence="5" type="ORF">FHS34_008113</name>
</gene>
<dbReference type="SMART" id="SM00470">
    <property type="entry name" value="ParB"/>
    <property type="match status" value="1"/>
</dbReference>
<evidence type="ECO:0000256" key="1">
    <source>
        <dbReference type="ARBA" id="ARBA00006295"/>
    </source>
</evidence>
<feature type="region of interest" description="Disordered" evidence="3">
    <location>
        <begin position="222"/>
        <end position="294"/>
    </location>
</feature>
<dbReference type="GO" id="GO:0005694">
    <property type="term" value="C:chromosome"/>
    <property type="evidence" value="ECO:0007669"/>
    <property type="project" value="TreeGrafter"/>
</dbReference>
<dbReference type="Pfam" id="PF02195">
    <property type="entry name" value="ParB_N"/>
    <property type="match status" value="1"/>
</dbReference>
<dbReference type="GO" id="GO:0003677">
    <property type="term" value="F:DNA binding"/>
    <property type="evidence" value="ECO:0007669"/>
    <property type="project" value="InterPro"/>
</dbReference>
<evidence type="ECO:0000256" key="2">
    <source>
        <dbReference type="ARBA" id="ARBA00022829"/>
    </source>
</evidence>
<dbReference type="Gene3D" id="1.10.10.2830">
    <property type="match status" value="1"/>
</dbReference>
<dbReference type="InterPro" id="IPR003115">
    <property type="entry name" value="ParB_N"/>
</dbReference>
<organism evidence="5 6">
    <name type="scientific">Streptomyces echinatus</name>
    <dbReference type="NCBI Taxonomy" id="67293"/>
    <lineage>
        <taxon>Bacteria</taxon>
        <taxon>Bacillati</taxon>
        <taxon>Actinomycetota</taxon>
        <taxon>Actinomycetes</taxon>
        <taxon>Kitasatosporales</taxon>
        <taxon>Streptomycetaceae</taxon>
        <taxon>Streptomyces</taxon>
    </lineage>
</organism>
<dbReference type="PANTHER" id="PTHR33375:SF1">
    <property type="entry name" value="CHROMOSOME-PARTITIONING PROTEIN PARB-RELATED"/>
    <property type="match status" value="1"/>
</dbReference>
<evidence type="ECO:0000313" key="6">
    <source>
        <dbReference type="Proteomes" id="UP000585836"/>
    </source>
</evidence>
<comment type="caution">
    <text evidence="5">The sequence shown here is derived from an EMBL/GenBank/DDBJ whole genome shotgun (WGS) entry which is preliminary data.</text>
</comment>
<dbReference type="Gene3D" id="3.90.1530.30">
    <property type="match status" value="1"/>
</dbReference>
<proteinExistence type="inferred from homology"/>
<dbReference type="RefSeq" id="WP_184975234.1">
    <property type="nucleotide sequence ID" value="NZ_JACHJK010000028.1"/>
</dbReference>
<dbReference type="GO" id="GO:0045881">
    <property type="term" value="P:positive regulation of sporulation resulting in formation of a cellular spore"/>
    <property type="evidence" value="ECO:0007669"/>
    <property type="project" value="TreeGrafter"/>
</dbReference>
<reference evidence="5 6" key="1">
    <citation type="submission" date="2020-08" db="EMBL/GenBank/DDBJ databases">
        <title>Genomic Encyclopedia of Type Strains, Phase III (KMG-III): the genomes of soil and plant-associated and newly described type strains.</title>
        <authorList>
            <person name="Whitman W."/>
        </authorList>
    </citation>
    <scope>NUCLEOTIDE SEQUENCE [LARGE SCALE GENOMIC DNA]</scope>
    <source>
        <strain evidence="5 6">CECT 3313</strain>
    </source>
</reference>
<keyword evidence="2" id="KW-0159">Chromosome partition</keyword>
<dbReference type="NCBIfam" id="TIGR00180">
    <property type="entry name" value="parB_part"/>
    <property type="match status" value="1"/>
</dbReference>
<sequence>MTPSQERITRGFSMDEEAGGERKTPRRIRTRQQIMNGEGKRPPAQVELKLLAGNPFNPRDELTEIEETAESLRAKGQIQPVTVARRAAFLNAHPGHEGQISEEAEYVVIDGNRRLAAAALAGLAELRIDVNDDLAASAADILESALIANIHRVDVPPMDQAKAIQELVQVHGSQGQVAKRLGKTPAWVSQRLALLELTPELQKKVEAGELKVEPARRIGRLPKTKQKAEAEKAINAVKTPRQRRRQPEDEGAGAATVNGVNTPAGAAGATPEDSPTINGVNTPAGAAGATLEDSPTVNGVNTPAEGASPAVAFTGGAPGQGEGEQPRRLPYDDALYVVGHLHVKMTSEHFFQGARVWMKILREQHPEEYQALLLELRQQEQQPA</sequence>
<dbReference type="InterPro" id="IPR004437">
    <property type="entry name" value="ParB/RepB/Spo0J"/>
</dbReference>
<dbReference type="SUPFAM" id="SSF110849">
    <property type="entry name" value="ParB/Sulfiredoxin"/>
    <property type="match status" value="1"/>
</dbReference>
<feature type="region of interest" description="Disordered" evidence="3">
    <location>
        <begin position="1"/>
        <end position="42"/>
    </location>
</feature>
<dbReference type="InterPro" id="IPR050336">
    <property type="entry name" value="Chromosome_partition/occlusion"/>
</dbReference>
<dbReference type="GO" id="GO:0007059">
    <property type="term" value="P:chromosome segregation"/>
    <property type="evidence" value="ECO:0007669"/>
    <property type="project" value="UniProtKB-KW"/>
</dbReference>
<dbReference type="FunFam" id="1.10.10.2830:FF:000001">
    <property type="entry name" value="Chromosome partitioning protein ParB"/>
    <property type="match status" value="1"/>
</dbReference>
<dbReference type="InterPro" id="IPR036086">
    <property type="entry name" value="ParB/Sulfiredoxin_sf"/>
</dbReference>
<dbReference type="AlphaFoldDB" id="A0A7W9Q2U8"/>
<accession>A0A7W9Q2U8</accession>
<feature type="domain" description="ParB-like N-terminal" evidence="4">
    <location>
        <begin position="44"/>
        <end position="150"/>
    </location>
</feature>
<evidence type="ECO:0000256" key="3">
    <source>
        <dbReference type="SAM" id="MobiDB-lite"/>
    </source>
</evidence>
<name>A0A7W9Q2U8_9ACTN</name>
<comment type="similarity">
    <text evidence="1">Belongs to the ParB family.</text>
</comment>
<evidence type="ECO:0000259" key="4">
    <source>
        <dbReference type="SMART" id="SM00470"/>
    </source>
</evidence>